<evidence type="ECO:0000259" key="2">
    <source>
        <dbReference type="Pfam" id="PF02517"/>
    </source>
</evidence>
<gene>
    <name evidence="3" type="ORF">EV696_11623</name>
</gene>
<sequence>MNSRSSVSDNTKVWWCLGLFLLMEIPVRLWLQPDPWLLKPTHWYFMQPMRFFLELGLIVFLVAVIRTMLPQLFVSPRKHLDFLVIGSIGSIVLFGFLEYEQLKASLSVEASYWALWFFTGFCIGVGQELTFRGLLFTSLAKRMNKNLAGLITTIIFVIAPLHSVRMFDLYAGGHLGVVLLLVAIYFAAGFLFQWLRERTGGVIVPGVVHGFGNAITWVAVFS</sequence>
<organism evidence="3 4">
    <name type="scientific">Permianibacter aggregans</name>
    <dbReference type="NCBI Taxonomy" id="1510150"/>
    <lineage>
        <taxon>Bacteria</taxon>
        <taxon>Pseudomonadati</taxon>
        <taxon>Pseudomonadota</taxon>
        <taxon>Gammaproteobacteria</taxon>
        <taxon>Pseudomonadales</taxon>
        <taxon>Pseudomonadaceae</taxon>
        <taxon>Permianibacter</taxon>
    </lineage>
</organism>
<dbReference type="AlphaFoldDB" id="A0A4R6UGG9"/>
<feature type="transmembrane region" description="Helical" evidence="1">
    <location>
        <begin position="147"/>
        <end position="167"/>
    </location>
</feature>
<dbReference type="InterPro" id="IPR003675">
    <property type="entry name" value="Rce1/LyrA-like_dom"/>
</dbReference>
<comment type="caution">
    <text evidence="3">The sequence shown here is derived from an EMBL/GenBank/DDBJ whole genome shotgun (WGS) entry which is preliminary data.</text>
</comment>
<keyword evidence="1" id="KW-0472">Membrane</keyword>
<dbReference type="EMBL" id="SNYM01000016">
    <property type="protein sequence ID" value="TDQ45920.1"/>
    <property type="molecule type" value="Genomic_DNA"/>
</dbReference>
<feature type="transmembrane region" description="Helical" evidence="1">
    <location>
        <begin position="12"/>
        <end position="31"/>
    </location>
</feature>
<feature type="transmembrane region" description="Helical" evidence="1">
    <location>
        <begin position="173"/>
        <end position="195"/>
    </location>
</feature>
<feature type="domain" description="CAAX prenyl protease 2/Lysostaphin resistance protein A-like" evidence="2">
    <location>
        <begin position="111"/>
        <end position="215"/>
    </location>
</feature>
<evidence type="ECO:0000313" key="4">
    <source>
        <dbReference type="Proteomes" id="UP000295375"/>
    </source>
</evidence>
<keyword evidence="3" id="KW-0378">Hydrolase</keyword>
<dbReference type="GO" id="GO:0006508">
    <property type="term" value="P:proteolysis"/>
    <property type="evidence" value="ECO:0007669"/>
    <property type="project" value="UniProtKB-KW"/>
</dbReference>
<dbReference type="RefSeq" id="WP_133592272.1">
    <property type="nucleotide sequence ID" value="NZ_CP037953.1"/>
</dbReference>
<dbReference type="GO" id="GO:0080120">
    <property type="term" value="P:CAAX-box protein maturation"/>
    <property type="evidence" value="ECO:0007669"/>
    <property type="project" value="UniProtKB-ARBA"/>
</dbReference>
<keyword evidence="1" id="KW-1133">Transmembrane helix</keyword>
<keyword evidence="1" id="KW-0812">Transmembrane</keyword>
<accession>A0A4R6UGG9</accession>
<dbReference type="Proteomes" id="UP000295375">
    <property type="component" value="Unassembled WGS sequence"/>
</dbReference>
<keyword evidence="3" id="KW-0645">Protease</keyword>
<dbReference type="Pfam" id="PF02517">
    <property type="entry name" value="Rce1-like"/>
    <property type="match status" value="1"/>
</dbReference>
<feature type="transmembrane region" description="Helical" evidence="1">
    <location>
        <begin position="81"/>
        <end position="99"/>
    </location>
</feature>
<proteinExistence type="predicted"/>
<name>A0A4R6UGG9_9GAMM</name>
<protein>
    <submittedName>
        <fullName evidence="3">CAAX prenyl protease-like protein</fullName>
    </submittedName>
</protein>
<evidence type="ECO:0000256" key="1">
    <source>
        <dbReference type="SAM" id="Phobius"/>
    </source>
</evidence>
<feature type="transmembrane region" description="Helical" evidence="1">
    <location>
        <begin position="51"/>
        <end position="69"/>
    </location>
</feature>
<keyword evidence="4" id="KW-1185">Reference proteome</keyword>
<reference evidence="3 4" key="1">
    <citation type="submission" date="2019-03" db="EMBL/GenBank/DDBJ databases">
        <title>Genomic Encyclopedia of Type Strains, Phase IV (KMG-IV): sequencing the most valuable type-strain genomes for metagenomic binning, comparative biology and taxonomic classification.</title>
        <authorList>
            <person name="Goeker M."/>
        </authorList>
    </citation>
    <scope>NUCLEOTIDE SEQUENCE [LARGE SCALE GENOMIC DNA]</scope>
    <source>
        <strain evidence="3 4">DSM 103792</strain>
    </source>
</reference>
<feature type="transmembrane region" description="Helical" evidence="1">
    <location>
        <begin position="111"/>
        <end position="135"/>
    </location>
</feature>
<dbReference type="GO" id="GO:0004175">
    <property type="term" value="F:endopeptidase activity"/>
    <property type="evidence" value="ECO:0007669"/>
    <property type="project" value="UniProtKB-ARBA"/>
</dbReference>
<feature type="transmembrane region" description="Helical" evidence="1">
    <location>
        <begin position="202"/>
        <end position="220"/>
    </location>
</feature>
<dbReference type="OrthoDB" id="6400370at2"/>
<evidence type="ECO:0000313" key="3">
    <source>
        <dbReference type="EMBL" id="TDQ45920.1"/>
    </source>
</evidence>